<evidence type="ECO:0000256" key="10">
    <source>
        <dbReference type="SAM" id="Phobius"/>
    </source>
</evidence>
<keyword evidence="4 10" id="KW-0812">Transmembrane</keyword>
<proteinExistence type="inferred from homology"/>
<gene>
    <name evidence="11" type="ORF">H310_00092</name>
</gene>
<dbReference type="Gene3D" id="1.10.472.100">
    <property type="entry name" value="Presenilin"/>
    <property type="match status" value="1"/>
</dbReference>
<dbReference type="GO" id="GO:0005789">
    <property type="term" value="C:endoplasmic reticulum membrane"/>
    <property type="evidence" value="ECO:0007669"/>
    <property type="project" value="UniProtKB-SubCell"/>
</dbReference>
<dbReference type="GO" id="GO:0006509">
    <property type="term" value="P:membrane protein ectodomain proteolysis"/>
    <property type="evidence" value="ECO:0007669"/>
    <property type="project" value="TreeGrafter"/>
</dbReference>
<feature type="transmembrane region" description="Helical" evidence="10">
    <location>
        <begin position="106"/>
        <end position="126"/>
    </location>
</feature>
<evidence type="ECO:0000256" key="9">
    <source>
        <dbReference type="ARBA" id="ARBA00023136"/>
    </source>
</evidence>
<evidence type="ECO:0000256" key="7">
    <source>
        <dbReference type="ARBA" id="ARBA00022989"/>
    </source>
</evidence>
<dbReference type="GO" id="GO:0016485">
    <property type="term" value="P:protein processing"/>
    <property type="evidence" value="ECO:0007669"/>
    <property type="project" value="InterPro"/>
</dbReference>
<dbReference type="GO" id="GO:0000139">
    <property type="term" value="C:Golgi membrane"/>
    <property type="evidence" value="ECO:0007669"/>
    <property type="project" value="UniProtKB-SubCell"/>
</dbReference>
<dbReference type="OrthoDB" id="432970at2759"/>
<keyword evidence="5" id="KW-0256">Endoplasmic reticulum</keyword>
<dbReference type="eggNOG" id="KOG2736">
    <property type="taxonomic scope" value="Eukaryota"/>
</dbReference>
<feature type="transmembrane region" description="Helical" evidence="10">
    <location>
        <begin position="449"/>
        <end position="467"/>
    </location>
</feature>
<dbReference type="GeneID" id="20077142"/>
<evidence type="ECO:0000256" key="4">
    <source>
        <dbReference type="ARBA" id="ARBA00022692"/>
    </source>
</evidence>
<dbReference type="Pfam" id="PF01080">
    <property type="entry name" value="Presenilin"/>
    <property type="match status" value="1"/>
</dbReference>
<dbReference type="InterPro" id="IPR001108">
    <property type="entry name" value="Peptidase_A22A"/>
</dbReference>
<accession>A0A024USP0</accession>
<dbReference type="GO" id="GO:0070765">
    <property type="term" value="C:gamma-secretase complex"/>
    <property type="evidence" value="ECO:0007669"/>
    <property type="project" value="TreeGrafter"/>
</dbReference>
<feature type="transmembrane region" description="Helical" evidence="10">
    <location>
        <begin position="132"/>
        <end position="152"/>
    </location>
</feature>
<protein>
    <recommendedName>
        <fullName evidence="12">Presenilin</fullName>
    </recommendedName>
</protein>
<feature type="transmembrane region" description="Helical" evidence="10">
    <location>
        <begin position="164"/>
        <end position="186"/>
    </location>
</feature>
<dbReference type="RefSeq" id="XP_008860947.1">
    <property type="nucleotide sequence ID" value="XM_008862725.1"/>
</dbReference>
<dbReference type="GO" id="GO:0007219">
    <property type="term" value="P:Notch signaling pathway"/>
    <property type="evidence" value="ECO:0007669"/>
    <property type="project" value="UniProtKB-KW"/>
</dbReference>
<name>A0A024USP0_9STRA</name>
<dbReference type="STRING" id="157072.A0A024USP0"/>
<feature type="transmembrane region" description="Helical" evidence="10">
    <location>
        <begin position="49"/>
        <end position="70"/>
    </location>
</feature>
<evidence type="ECO:0000256" key="1">
    <source>
        <dbReference type="ARBA" id="ARBA00004477"/>
    </source>
</evidence>
<organism evidence="11">
    <name type="scientific">Aphanomyces invadans</name>
    <dbReference type="NCBI Taxonomy" id="157072"/>
    <lineage>
        <taxon>Eukaryota</taxon>
        <taxon>Sar</taxon>
        <taxon>Stramenopiles</taxon>
        <taxon>Oomycota</taxon>
        <taxon>Saprolegniomycetes</taxon>
        <taxon>Saprolegniales</taxon>
        <taxon>Verrucalvaceae</taxon>
        <taxon>Aphanomyces</taxon>
    </lineage>
</organism>
<dbReference type="InterPro" id="IPR042524">
    <property type="entry name" value="Presenilin_C"/>
</dbReference>
<dbReference type="PANTHER" id="PTHR10202">
    <property type="entry name" value="PRESENILIN"/>
    <property type="match status" value="1"/>
</dbReference>
<keyword evidence="8" id="KW-0333">Golgi apparatus</keyword>
<comment type="similarity">
    <text evidence="3">Belongs to the peptidase A22A family.</text>
</comment>
<keyword evidence="9 10" id="KW-0472">Membrane</keyword>
<keyword evidence="6" id="KW-0914">Notch signaling pathway</keyword>
<dbReference type="InterPro" id="IPR006639">
    <property type="entry name" value="Preselin/SPP"/>
</dbReference>
<dbReference type="VEuPathDB" id="FungiDB:H310_00092"/>
<evidence type="ECO:0008006" key="12">
    <source>
        <dbReference type="Google" id="ProtNLM"/>
    </source>
</evidence>
<reference evidence="11" key="1">
    <citation type="submission" date="2013-12" db="EMBL/GenBank/DDBJ databases">
        <title>The Genome Sequence of Aphanomyces invadans NJM9701.</title>
        <authorList>
            <consortium name="The Broad Institute Genomics Platform"/>
            <person name="Russ C."/>
            <person name="Tyler B."/>
            <person name="van West P."/>
            <person name="Dieguez-Uribeondo J."/>
            <person name="Young S.K."/>
            <person name="Zeng Q."/>
            <person name="Gargeya S."/>
            <person name="Fitzgerald M."/>
            <person name="Abouelleil A."/>
            <person name="Alvarado L."/>
            <person name="Chapman S.B."/>
            <person name="Gainer-Dewar J."/>
            <person name="Goldberg J."/>
            <person name="Griggs A."/>
            <person name="Gujja S."/>
            <person name="Hansen M."/>
            <person name="Howarth C."/>
            <person name="Imamovic A."/>
            <person name="Ireland A."/>
            <person name="Larimer J."/>
            <person name="McCowan C."/>
            <person name="Murphy C."/>
            <person name="Pearson M."/>
            <person name="Poon T.W."/>
            <person name="Priest M."/>
            <person name="Roberts A."/>
            <person name="Saif S."/>
            <person name="Shea T."/>
            <person name="Sykes S."/>
            <person name="Wortman J."/>
            <person name="Nusbaum C."/>
            <person name="Birren B."/>
        </authorList>
    </citation>
    <scope>NUCLEOTIDE SEQUENCE [LARGE SCALE GENOMIC DNA]</scope>
    <source>
        <strain evidence="11">NJM9701</strain>
    </source>
</reference>
<comment type="subcellular location">
    <subcellularLocation>
        <location evidence="1">Endoplasmic reticulum membrane</location>
        <topology evidence="1">Multi-pass membrane protein</topology>
    </subcellularLocation>
    <subcellularLocation>
        <location evidence="2">Golgi apparatus membrane</location>
        <topology evidence="2">Multi-pass membrane protein</topology>
    </subcellularLocation>
</comment>
<dbReference type="SMART" id="SM00730">
    <property type="entry name" value="PSN"/>
    <property type="match status" value="1"/>
</dbReference>
<evidence type="ECO:0000256" key="6">
    <source>
        <dbReference type="ARBA" id="ARBA00022976"/>
    </source>
</evidence>
<dbReference type="PANTHER" id="PTHR10202:SF13">
    <property type="entry name" value="PRESENILIN HOMOLOG"/>
    <property type="match status" value="1"/>
</dbReference>
<dbReference type="EMBL" id="KI913952">
    <property type="protein sequence ID" value="ETW09536.1"/>
    <property type="molecule type" value="Genomic_DNA"/>
</dbReference>
<feature type="transmembrane region" description="Helical" evidence="10">
    <location>
        <begin position="422"/>
        <end position="443"/>
    </location>
</feature>
<evidence type="ECO:0000256" key="8">
    <source>
        <dbReference type="ARBA" id="ARBA00023034"/>
    </source>
</evidence>
<evidence type="ECO:0000256" key="2">
    <source>
        <dbReference type="ARBA" id="ARBA00004653"/>
    </source>
</evidence>
<feature type="transmembrane region" description="Helical" evidence="10">
    <location>
        <begin position="216"/>
        <end position="234"/>
    </location>
</feature>
<evidence type="ECO:0000256" key="5">
    <source>
        <dbReference type="ARBA" id="ARBA00022824"/>
    </source>
</evidence>
<dbReference type="GO" id="GO:0042500">
    <property type="term" value="F:aspartic endopeptidase activity, intramembrane cleaving"/>
    <property type="evidence" value="ECO:0007669"/>
    <property type="project" value="InterPro"/>
</dbReference>
<keyword evidence="7 10" id="KW-1133">Transmembrane helix</keyword>
<evidence type="ECO:0000313" key="11">
    <source>
        <dbReference type="EMBL" id="ETW09536.1"/>
    </source>
</evidence>
<sequence>MATEAFKTTFDEPLLAPHHHPPPKDSPSSSFSLGYGLSLGTVVTQLNSFLAVLWPVQVTMVLASIVAVSMRDPDAERSMSRYLYYKDIDESIESTSTKVMEALTNALVIIFFIAIVTFAVVLMYKVNCMGGLQGYLMASSATLLGLVGSVLAEKIVCERLLWHVDAISMTFVMYNFAIVGTLSIFYQKGVSPDVGRAYLVVTSVIMSWQLCQLPSWSTWAILCGLAFWDLFAVLTPCGPLRCLVNLIHSEGRPMPGLLYEAEIKATHKNSPNYTNGSFYTAHNLQAAHGAGVYKAPLYTSQTAPIVYAIPVAGASTNLARQQVVFENQLLEFCRDYNSPHSDHVATVAKQYLHKQQECWQLLYTKYNVSYIRSNRSYPSYAEVFDGTPMPDLDTQEKETIKLGLGDFIFYSVLVARAAMTSFGAFIACFLCVIVGLAITMYLLGHFNALPALPISILLGVSAFFWMAQMANDYLAFLVFRGVC</sequence>
<dbReference type="AlphaFoldDB" id="A0A024USP0"/>
<evidence type="ECO:0000256" key="3">
    <source>
        <dbReference type="ARBA" id="ARBA00008604"/>
    </source>
</evidence>